<dbReference type="GeneID" id="107223621"/>
<dbReference type="Gene3D" id="3.30.460.10">
    <property type="entry name" value="Beta Polymerase, domain 2"/>
    <property type="match status" value="1"/>
</dbReference>
<dbReference type="InParanoid" id="A0A6J0BXL4"/>
<dbReference type="GO" id="GO:0005739">
    <property type="term" value="C:mitochondrion"/>
    <property type="evidence" value="ECO:0007669"/>
    <property type="project" value="UniProtKB-SubCell"/>
</dbReference>
<accession>A0A6J0BXL4</accession>
<proteinExistence type="inferred from homology"/>
<dbReference type="NCBIfam" id="TIGR00090">
    <property type="entry name" value="rsfS_iojap_ybeB"/>
    <property type="match status" value="1"/>
</dbReference>
<dbReference type="GO" id="GO:0017148">
    <property type="term" value="P:negative regulation of translation"/>
    <property type="evidence" value="ECO:0007669"/>
    <property type="project" value="TreeGrafter"/>
</dbReference>
<comment type="similarity">
    <text evidence="1">Belongs to the Iojap/RsfS family.</text>
</comment>
<keyword evidence="2" id="KW-1185">Reference proteome</keyword>
<name>A0A6J0BXL4_NEOLC</name>
<dbReference type="PANTHER" id="PTHR21043:SF0">
    <property type="entry name" value="MITOCHONDRIAL ASSEMBLY OF RIBOSOMAL LARGE SUBUNIT PROTEIN 1"/>
    <property type="match status" value="1"/>
</dbReference>
<evidence type="ECO:0000313" key="3">
    <source>
        <dbReference type="RefSeq" id="XP_015518843.2"/>
    </source>
</evidence>
<dbReference type="Proteomes" id="UP000829291">
    <property type="component" value="Chromosome 5"/>
</dbReference>
<sequence>MCTVFRSLLHMNKLLGVWSFSQKAVETRRLIHLVGKLNTYNDPVNDRPPGKVSSSFEEEHHNHNLTGIVPPKYKVFRDEDAPIIFDVDEERAKINLEEIVTPYEESDIYEGINLNRGISGVYELDDLVDLLRKNNVMDLFVAAVPPELVYVDYVIIVTGRSSKHMKATAEIIRRVFKKKRHSTDPLPKIEGKNSKDWIAIDLGNLALHIFSQQARKIYDLETLWTVGSKYDDQSNMPIDQLTDLLQKHSFLDGLQPAEINN</sequence>
<dbReference type="PANTHER" id="PTHR21043">
    <property type="entry name" value="IOJAP SUPERFAMILY ORTHOLOG"/>
    <property type="match status" value="1"/>
</dbReference>
<dbReference type="AlphaFoldDB" id="A0A6J0BXL4"/>
<dbReference type="GO" id="GO:0043023">
    <property type="term" value="F:ribosomal large subunit binding"/>
    <property type="evidence" value="ECO:0007669"/>
    <property type="project" value="TreeGrafter"/>
</dbReference>
<reference evidence="3" key="1">
    <citation type="submission" date="2025-08" db="UniProtKB">
        <authorList>
            <consortium name="RefSeq"/>
        </authorList>
    </citation>
    <scope>IDENTIFICATION</scope>
    <source>
        <tissue evidence="3">Thorax and Abdomen</tissue>
    </source>
</reference>
<dbReference type="OrthoDB" id="21330at2759"/>
<dbReference type="HAMAP" id="MF_01477">
    <property type="entry name" value="Iojap_RsfS"/>
    <property type="match status" value="1"/>
</dbReference>
<dbReference type="RefSeq" id="XP_015518843.2">
    <property type="nucleotide sequence ID" value="XM_015663357.2"/>
</dbReference>
<organism evidence="3">
    <name type="scientific">Neodiprion lecontei</name>
    <name type="common">Redheaded pine sawfly</name>
    <dbReference type="NCBI Taxonomy" id="441921"/>
    <lineage>
        <taxon>Eukaryota</taxon>
        <taxon>Metazoa</taxon>
        <taxon>Ecdysozoa</taxon>
        <taxon>Arthropoda</taxon>
        <taxon>Hexapoda</taxon>
        <taxon>Insecta</taxon>
        <taxon>Pterygota</taxon>
        <taxon>Neoptera</taxon>
        <taxon>Endopterygota</taxon>
        <taxon>Hymenoptera</taxon>
        <taxon>Tenthredinoidea</taxon>
        <taxon>Diprionidae</taxon>
        <taxon>Diprioninae</taxon>
        <taxon>Neodiprion</taxon>
    </lineage>
</organism>
<dbReference type="GO" id="GO:0090071">
    <property type="term" value="P:negative regulation of ribosome biogenesis"/>
    <property type="evidence" value="ECO:0007669"/>
    <property type="project" value="TreeGrafter"/>
</dbReference>
<dbReference type="Pfam" id="PF02410">
    <property type="entry name" value="RsfS"/>
    <property type="match status" value="1"/>
</dbReference>
<evidence type="ECO:0000313" key="2">
    <source>
        <dbReference type="Proteomes" id="UP000829291"/>
    </source>
</evidence>
<dbReference type="SUPFAM" id="SSF81301">
    <property type="entry name" value="Nucleotidyltransferase"/>
    <property type="match status" value="1"/>
</dbReference>
<dbReference type="InterPro" id="IPR004394">
    <property type="entry name" value="Iojap/RsfS/C7orf30"/>
</dbReference>
<protein>
    <submittedName>
        <fullName evidence="3">Uncharacterized protein LOC107223621</fullName>
    </submittedName>
</protein>
<dbReference type="KEGG" id="nlo:107223621"/>
<gene>
    <name evidence="3" type="primary">LOC107223621</name>
</gene>
<dbReference type="InterPro" id="IPR043519">
    <property type="entry name" value="NT_sf"/>
</dbReference>
<dbReference type="FunCoup" id="A0A6J0BXL4">
    <property type="interactions" value="613"/>
</dbReference>
<evidence type="ECO:0000256" key="1">
    <source>
        <dbReference type="ARBA" id="ARBA00010574"/>
    </source>
</evidence>